<organism evidence="6 7">
    <name type="scientific">Penicillium coprophilum</name>
    <dbReference type="NCBI Taxonomy" id="36646"/>
    <lineage>
        <taxon>Eukaryota</taxon>
        <taxon>Fungi</taxon>
        <taxon>Dikarya</taxon>
        <taxon>Ascomycota</taxon>
        <taxon>Pezizomycotina</taxon>
        <taxon>Eurotiomycetes</taxon>
        <taxon>Eurotiomycetidae</taxon>
        <taxon>Eurotiales</taxon>
        <taxon>Aspergillaceae</taxon>
        <taxon>Penicillium</taxon>
    </lineage>
</organism>
<dbReference type="InterPro" id="IPR032466">
    <property type="entry name" value="Metal_Hydrolase"/>
</dbReference>
<name>A0A1V6V1S4_9EURO</name>
<dbReference type="Gene3D" id="3.20.20.140">
    <property type="entry name" value="Metal-dependent hydrolases"/>
    <property type="match status" value="1"/>
</dbReference>
<protein>
    <recommendedName>
        <fullName evidence="5">Amidohydrolase-related domain-containing protein</fullName>
    </recommendedName>
</protein>
<dbReference type="Proteomes" id="UP000191500">
    <property type="component" value="Unassembled WGS sequence"/>
</dbReference>
<dbReference type="PANTHER" id="PTHR21240">
    <property type="entry name" value="2-AMINO-3-CARBOXYLMUCONATE-6-SEMIALDEHYDE DECARBOXYLASE"/>
    <property type="match status" value="1"/>
</dbReference>
<keyword evidence="4" id="KW-0732">Signal</keyword>
<dbReference type="AlphaFoldDB" id="A0A1V6V1S4"/>
<dbReference type="STRING" id="36646.A0A1V6V1S4"/>
<dbReference type="Pfam" id="PF04909">
    <property type="entry name" value="Amidohydro_2"/>
    <property type="match status" value="1"/>
</dbReference>
<dbReference type="EMBL" id="MDDG01000002">
    <property type="protein sequence ID" value="OQE44403.1"/>
    <property type="molecule type" value="Genomic_DNA"/>
</dbReference>
<reference evidence="7" key="1">
    <citation type="journal article" date="2017" name="Nat. Microbiol.">
        <title>Global analysis of biosynthetic gene clusters reveals vast potential of secondary metabolite production in Penicillium species.</title>
        <authorList>
            <person name="Nielsen J.C."/>
            <person name="Grijseels S."/>
            <person name="Prigent S."/>
            <person name="Ji B."/>
            <person name="Dainat J."/>
            <person name="Nielsen K.F."/>
            <person name="Frisvad J.C."/>
            <person name="Workman M."/>
            <person name="Nielsen J."/>
        </authorList>
    </citation>
    <scope>NUCLEOTIDE SEQUENCE [LARGE SCALE GENOMIC DNA]</scope>
    <source>
        <strain evidence="7">IBT 31321</strain>
    </source>
</reference>
<dbReference type="GO" id="GO:0016787">
    <property type="term" value="F:hydrolase activity"/>
    <property type="evidence" value="ECO:0007669"/>
    <property type="project" value="InterPro"/>
</dbReference>
<proteinExistence type="inferred from homology"/>
<comment type="similarity">
    <text evidence="3">Belongs to the metallo-dependent hydrolases superfamily.</text>
</comment>
<keyword evidence="7" id="KW-1185">Reference proteome</keyword>
<evidence type="ECO:0000256" key="1">
    <source>
        <dbReference type="ARBA" id="ARBA00022793"/>
    </source>
</evidence>
<feature type="signal peptide" evidence="4">
    <location>
        <begin position="1"/>
        <end position="24"/>
    </location>
</feature>
<evidence type="ECO:0000256" key="4">
    <source>
        <dbReference type="SAM" id="SignalP"/>
    </source>
</evidence>
<evidence type="ECO:0000259" key="5">
    <source>
        <dbReference type="Pfam" id="PF04909"/>
    </source>
</evidence>
<evidence type="ECO:0000256" key="3">
    <source>
        <dbReference type="RuleBase" id="RU366045"/>
    </source>
</evidence>
<evidence type="ECO:0000313" key="7">
    <source>
        <dbReference type="Proteomes" id="UP000191500"/>
    </source>
</evidence>
<dbReference type="GO" id="GO:0019748">
    <property type="term" value="P:secondary metabolic process"/>
    <property type="evidence" value="ECO:0007669"/>
    <property type="project" value="TreeGrafter"/>
</dbReference>
<keyword evidence="2 3" id="KW-0456">Lyase</keyword>
<evidence type="ECO:0000256" key="2">
    <source>
        <dbReference type="ARBA" id="ARBA00023239"/>
    </source>
</evidence>
<dbReference type="GO" id="GO:0016831">
    <property type="term" value="F:carboxy-lyase activity"/>
    <property type="evidence" value="ECO:0007669"/>
    <property type="project" value="UniProtKB-KW"/>
</dbReference>
<evidence type="ECO:0000313" key="6">
    <source>
        <dbReference type="EMBL" id="OQE44403.1"/>
    </source>
</evidence>
<feature type="chain" id="PRO_5012663991" description="Amidohydrolase-related domain-containing protein" evidence="4">
    <location>
        <begin position="25"/>
        <end position="356"/>
    </location>
</feature>
<dbReference type="GO" id="GO:0005737">
    <property type="term" value="C:cytoplasm"/>
    <property type="evidence" value="ECO:0007669"/>
    <property type="project" value="TreeGrafter"/>
</dbReference>
<dbReference type="PANTHER" id="PTHR21240:SF28">
    <property type="entry name" value="ISO-OROTATE DECARBOXYLASE (EUROFUNG)"/>
    <property type="match status" value="1"/>
</dbReference>
<comment type="caution">
    <text evidence="6">The sequence shown here is derived from an EMBL/GenBank/DDBJ whole genome shotgun (WGS) entry which is preliminary data.</text>
</comment>
<dbReference type="InterPro" id="IPR032465">
    <property type="entry name" value="ACMSD"/>
</dbReference>
<feature type="domain" description="Amidohydrolase-related" evidence="5">
    <location>
        <begin position="35"/>
        <end position="347"/>
    </location>
</feature>
<dbReference type="InterPro" id="IPR006680">
    <property type="entry name" value="Amidohydro-rel"/>
</dbReference>
<gene>
    <name evidence="6" type="ORF">PENCOP_c002G07467</name>
</gene>
<sequence>MLMPSNLQKLLLGVSLSCLASSHAVTNSLDSNYKIDVHSHVVPSIWKEELISAGYPVKNGTLYTDGFPVPDWTLDSHIGTMNSLGVNYTTISVSAPGVFFLKEAQKAKSLARSINLLLHSYTQDYPTRLGALCLLPLPFVDEAIEELKFCLDTLGFVGIGLFTNANGTYLGDSTLDPIFSALETRNASVFVHPAAPGCTSVALGHPIPMTEYPFDTVRAIENLLLTGRRAQYPNIKMIFAHGGGAIPFLATRIAGMASLPSLGGLSVPESLAQLAGYYFDTAASTSAIQLAALKSFVGADQIVTGSDYPYVPLSQVKPALSAIEGNGDFTTAEMDRINNQNALAIFPRIIDALKLK</sequence>
<accession>A0A1V6V1S4</accession>
<keyword evidence="1 3" id="KW-0210">Decarboxylase</keyword>
<dbReference type="SUPFAM" id="SSF51556">
    <property type="entry name" value="Metallo-dependent hydrolases"/>
    <property type="match status" value="1"/>
</dbReference>